<keyword evidence="2" id="KW-1015">Disulfide bond</keyword>
<dbReference type="GO" id="GO:0007156">
    <property type="term" value="P:homophilic cell adhesion via plasma membrane adhesion molecules"/>
    <property type="evidence" value="ECO:0007669"/>
    <property type="project" value="TreeGrafter"/>
</dbReference>
<feature type="domain" description="Ig-like" evidence="4">
    <location>
        <begin position="138"/>
        <end position="235"/>
    </location>
</feature>
<proteinExistence type="predicted"/>
<sequence>NYNNSSLDARISMYQNGTLLIRDVTPSDSGKYECIATSSTGSERRVVTLTVERHESVPQILEGSQQLTELFFGNQLRLDCTARGDPKPRIIWRLPSKAVVDQWHRDVKLIDAGQYVCMARNPAGENRKVYQVDIDGNPPVINGYHQNRTVIRDVASKYSRKFIDCKAEGDPTPTVTWIMPDNIFLSAPYYGSRINVHHNGTLEIRNVRPTDTAEFICMARNDGGEAVMVVQLEVTSMVRRPIFKNPFNELMLYIMLICNNTVYVYLFVASTLLKYVRKCTQDSCLCSFTFCFKCNPMF</sequence>
<feature type="domain" description="Ig-like" evidence="4">
    <location>
        <begin position="58"/>
        <end position="135"/>
    </location>
</feature>
<keyword evidence="6" id="KW-1185">Reference proteome</keyword>
<dbReference type="Pfam" id="PF07679">
    <property type="entry name" value="I-set"/>
    <property type="match status" value="2"/>
</dbReference>
<accession>A0A673BP72</accession>
<dbReference type="FunFam" id="2.60.40.10:FF:000621">
    <property type="entry name" value="Immunoglobulin superfamily member 10"/>
    <property type="match status" value="1"/>
</dbReference>
<keyword evidence="3" id="KW-0472">Membrane</keyword>
<keyword evidence="1" id="KW-0732">Signal</keyword>
<dbReference type="GO" id="GO:0030424">
    <property type="term" value="C:axon"/>
    <property type="evidence" value="ECO:0007669"/>
    <property type="project" value="TreeGrafter"/>
</dbReference>
<dbReference type="InterPro" id="IPR003599">
    <property type="entry name" value="Ig_sub"/>
</dbReference>
<dbReference type="Gene3D" id="2.60.40.10">
    <property type="entry name" value="Immunoglobulins"/>
    <property type="match status" value="3"/>
</dbReference>
<evidence type="ECO:0000259" key="4">
    <source>
        <dbReference type="PROSITE" id="PS50835"/>
    </source>
</evidence>
<dbReference type="SMART" id="SM00408">
    <property type="entry name" value="IGc2"/>
    <property type="match status" value="3"/>
</dbReference>
<evidence type="ECO:0000313" key="6">
    <source>
        <dbReference type="Proteomes" id="UP000472271"/>
    </source>
</evidence>
<dbReference type="Ensembl" id="ENSSORT00005043480.1">
    <property type="protein sequence ID" value="ENSSORP00005042402.1"/>
    <property type="gene ID" value="ENSSORG00005019655.1"/>
</dbReference>
<reference evidence="5" key="1">
    <citation type="submission" date="2019-06" db="EMBL/GenBank/DDBJ databases">
        <authorList>
            <consortium name="Wellcome Sanger Institute Data Sharing"/>
        </authorList>
    </citation>
    <scope>NUCLEOTIDE SEQUENCE [LARGE SCALE GENOMIC DNA]</scope>
</reference>
<organism evidence="5 6">
    <name type="scientific">Sphaeramia orbicularis</name>
    <name type="common">orbiculate cardinalfish</name>
    <dbReference type="NCBI Taxonomy" id="375764"/>
    <lineage>
        <taxon>Eukaryota</taxon>
        <taxon>Metazoa</taxon>
        <taxon>Chordata</taxon>
        <taxon>Craniata</taxon>
        <taxon>Vertebrata</taxon>
        <taxon>Euteleostomi</taxon>
        <taxon>Actinopterygii</taxon>
        <taxon>Neopterygii</taxon>
        <taxon>Teleostei</taxon>
        <taxon>Neoteleostei</taxon>
        <taxon>Acanthomorphata</taxon>
        <taxon>Gobiaria</taxon>
        <taxon>Kurtiformes</taxon>
        <taxon>Apogonoidei</taxon>
        <taxon>Apogonidae</taxon>
        <taxon>Apogoninae</taxon>
        <taxon>Sphaeramia</taxon>
    </lineage>
</organism>
<dbReference type="AlphaFoldDB" id="A0A673BP72"/>
<feature type="domain" description="Ig-like" evidence="4">
    <location>
        <begin position="1"/>
        <end position="50"/>
    </location>
</feature>
<dbReference type="GO" id="GO:0008046">
    <property type="term" value="F:axon guidance receptor activity"/>
    <property type="evidence" value="ECO:0007669"/>
    <property type="project" value="TreeGrafter"/>
</dbReference>
<evidence type="ECO:0000256" key="3">
    <source>
        <dbReference type="SAM" id="Phobius"/>
    </source>
</evidence>
<evidence type="ECO:0000313" key="5">
    <source>
        <dbReference type="Ensembl" id="ENSSORP00005042402.1"/>
    </source>
</evidence>
<keyword evidence="3" id="KW-1133">Transmembrane helix</keyword>
<protein>
    <recommendedName>
        <fullName evidence="4">Ig-like domain-containing protein</fullName>
    </recommendedName>
</protein>
<dbReference type="InterPro" id="IPR036179">
    <property type="entry name" value="Ig-like_dom_sf"/>
</dbReference>
<dbReference type="InterPro" id="IPR050958">
    <property type="entry name" value="Cell_Adh-Cytoskel_Orgn"/>
</dbReference>
<dbReference type="PROSITE" id="PS50835">
    <property type="entry name" value="IG_LIKE"/>
    <property type="match status" value="3"/>
</dbReference>
<dbReference type="Proteomes" id="UP000472271">
    <property type="component" value="Chromosome 13"/>
</dbReference>
<dbReference type="GO" id="GO:0050808">
    <property type="term" value="P:synapse organization"/>
    <property type="evidence" value="ECO:0007669"/>
    <property type="project" value="TreeGrafter"/>
</dbReference>
<dbReference type="InterPro" id="IPR007110">
    <property type="entry name" value="Ig-like_dom"/>
</dbReference>
<dbReference type="PANTHER" id="PTHR45080">
    <property type="entry name" value="CONTACTIN 5"/>
    <property type="match status" value="1"/>
</dbReference>
<dbReference type="SUPFAM" id="SSF48726">
    <property type="entry name" value="Immunoglobulin"/>
    <property type="match status" value="3"/>
</dbReference>
<evidence type="ECO:0000256" key="1">
    <source>
        <dbReference type="ARBA" id="ARBA00022729"/>
    </source>
</evidence>
<evidence type="ECO:0000256" key="2">
    <source>
        <dbReference type="ARBA" id="ARBA00023157"/>
    </source>
</evidence>
<name>A0A673BP72_9TELE</name>
<dbReference type="GO" id="GO:0043025">
    <property type="term" value="C:neuronal cell body"/>
    <property type="evidence" value="ECO:0007669"/>
    <property type="project" value="TreeGrafter"/>
</dbReference>
<dbReference type="PANTHER" id="PTHR45080:SF8">
    <property type="entry name" value="IG-LIKE DOMAIN-CONTAINING PROTEIN"/>
    <property type="match status" value="1"/>
</dbReference>
<dbReference type="InterPro" id="IPR013098">
    <property type="entry name" value="Ig_I-set"/>
</dbReference>
<reference evidence="5" key="2">
    <citation type="submission" date="2025-08" db="UniProtKB">
        <authorList>
            <consortium name="Ensembl"/>
        </authorList>
    </citation>
    <scope>IDENTIFICATION</scope>
</reference>
<keyword evidence="3" id="KW-0812">Transmembrane</keyword>
<dbReference type="InterPro" id="IPR013783">
    <property type="entry name" value="Ig-like_fold"/>
</dbReference>
<dbReference type="GO" id="GO:0005886">
    <property type="term" value="C:plasma membrane"/>
    <property type="evidence" value="ECO:0007669"/>
    <property type="project" value="TreeGrafter"/>
</dbReference>
<dbReference type="InterPro" id="IPR003598">
    <property type="entry name" value="Ig_sub2"/>
</dbReference>
<reference evidence="5" key="3">
    <citation type="submission" date="2025-09" db="UniProtKB">
        <authorList>
            <consortium name="Ensembl"/>
        </authorList>
    </citation>
    <scope>IDENTIFICATION</scope>
</reference>
<feature type="transmembrane region" description="Helical" evidence="3">
    <location>
        <begin position="250"/>
        <end position="268"/>
    </location>
</feature>
<dbReference type="SMART" id="SM00409">
    <property type="entry name" value="IG"/>
    <property type="match status" value="3"/>
</dbReference>